<dbReference type="EMBL" id="AP019308">
    <property type="protein sequence ID" value="BBH18702.1"/>
    <property type="molecule type" value="Genomic_DNA"/>
</dbReference>
<proteinExistence type="inferred from homology"/>
<dbReference type="OrthoDB" id="9779041at2"/>
<keyword evidence="3" id="KW-1185">Reference proteome</keyword>
<dbReference type="AlphaFoldDB" id="A0A3G9IKK8"/>
<name>A0A3G9IKK8_9BACL</name>
<dbReference type="Pfam" id="PF01370">
    <property type="entry name" value="Epimerase"/>
    <property type="match status" value="1"/>
</dbReference>
<dbReference type="RefSeq" id="WP_125653166.1">
    <property type="nucleotide sequence ID" value="NZ_AP019308.1"/>
</dbReference>
<dbReference type="Proteomes" id="UP000275368">
    <property type="component" value="Chromosome"/>
</dbReference>
<dbReference type="KEGG" id="pbk:Back11_00470"/>
<dbReference type="InterPro" id="IPR001509">
    <property type="entry name" value="Epimerase_deHydtase"/>
</dbReference>
<organism evidence="2 3">
    <name type="scientific">Paenibacillus baekrokdamisoli</name>
    <dbReference type="NCBI Taxonomy" id="1712516"/>
    <lineage>
        <taxon>Bacteria</taxon>
        <taxon>Bacillati</taxon>
        <taxon>Bacillota</taxon>
        <taxon>Bacilli</taxon>
        <taxon>Bacillales</taxon>
        <taxon>Paenibacillaceae</taxon>
        <taxon>Paenibacillus</taxon>
    </lineage>
</organism>
<evidence type="ECO:0000256" key="1">
    <source>
        <dbReference type="ARBA" id="ARBA00007637"/>
    </source>
</evidence>
<dbReference type="SUPFAM" id="SSF51735">
    <property type="entry name" value="NAD(P)-binding Rossmann-fold domains"/>
    <property type="match status" value="1"/>
</dbReference>
<gene>
    <name evidence="2" type="ORF">Back11_00470</name>
</gene>
<dbReference type="Gene3D" id="3.40.50.720">
    <property type="entry name" value="NAD(P)-binding Rossmann-like Domain"/>
    <property type="match status" value="1"/>
</dbReference>
<comment type="similarity">
    <text evidence="1">Belongs to the NAD(P)-dependent epimerase/dehydratase family.</text>
</comment>
<accession>A0A3G9IKK8</accession>
<evidence type="ECO:0000313" key="2">
    <source>
        <dbReference type="EMBL" id="BBH18702.1"/>
    </source>
</evidence>
<protein>
    <submittedName>
        <fullName evidence="2">UDP-2-acetamido-2,6-dideoxy-hexulose 4-reductase</fullName>
    </submittedName>
</protein>
<dbReference type="InterPro" id="IPR036291">
    <property type="entry name" value="NAD(P)-bd_dom_sf"/>
</dbReference>
<dbReference type="PANTHER" id="PTHR43000">
    <property type="entry name" value="DTDP-D-GLUCOSE 4,6-DEHYDRATASE-RELATED"/>
    <property type="match status" value="1"/>
</dbReference>
<dbReference type="Gene3D" id="3.90.25.10">
    <property type="entry name" value="UDP-galactose 4-epimerase, domain 1"/>
    <property type="match status" value="1"/>
</dbReference>
<sequence length="316" mass="34986">MDEGNLSRPRLVITGAGGFSGEHACRYFSAKGWEVTAVLRRQTAGLLPEWLQHVAAVTYCDFSSREETEACIQHAQPEYVLHLAGMNAVDSSWRDPITALQSNVMGTVHLMEAVRQAGLPCRVLVVGSMLRFKLPLVGEDGIPPHPYSLSKTMQVLTVQSWASLYGLDVMAAEPANLIGPGRSTGLCALMARYTAESEHCSANGMQLPRPFRLSSRTEQRDLLDVRDAVRAYELLLMMGERGQVYPVTSGTMRSLGELVDLFDLIGKQPLHWEIGQSQALSPIPEEPEAIRKLGWLPQLTLEQSLRDALNEARRNY</sequence>
<reference evidence="2 3" key="1">
    <citation type="submission" date="2018-11" db="EMBL/GenBank/DDBJ databases">
        <title>Complete genome sequence of Paenibacillus baekrokdamisoli strain KCTC 33723.</title>
        <authorList>
            <person name="Kang S.W."/>
            <person name="Lee K.C."/>
            <person name="Kim K.K."/>
            <person name="Kim J.S."/>
            <person name="Kim D.S."/>
            <person name="Ko S.H."/>
            <person name="Yang S.H."/>
            <person name="Lee J.S."/>
        </authorList>
    </citation>
    <scope>NUCLEOTIDE SEQUENCE [LARGE SCALE GENOMIC DNA]</scope>
    <source>
        <strain evidence="2 3">KCTC 33723</strain>
    </source>
</reference>
<evidence type="ECO:0000313" key="3">
    <source>
        <dbReference type="Proteomes" id="UP000275368"/>
    </source>
</evidence>